<organism evidence="1 2">
    <name type="scientific">Canna indica</name>
    <name type="common">Indian-shot</name>
    <dbReference type="NCBI Taxonomy" id="4628"/>
    <lineage>
        <taxon>Eukaryota</taxon>
        <taxon>Viridiplantae</taxon>
        <taxon>Streptophyta</taxon>
        <taxon>Embryophyta</taxon>
        <taxon>Tracheophyta</taxon>
        <taxon>Spermatophyta</taxon>
        <taxon>Magnoliopsida</taxon>
        <taxon>Liliopsida</taxon>
        <taxon>Zingiberales</taxon>
        <taxon>Cannaceae</taxon>
        <taxon>Canna</taxon>
    </lineage>
</organism>
<name>A0AAQ3QN18_9LILI</name>
<sequence length="85" mass="9863">MSSTFRSGSPLGQRYARQKNEEYAAYVSRIEKTTSMTEGPHFPNLCAVYKHKDEFDQEADLRSRTGRFGKAVHLERLDDKTKQTY</sequence>
<proteinExistence type="predicted"/>
<dbReference type="AlphaFoldDB" id="A0AAQ3QN18"/>
<accession>A0AAQ3QN18</accession>
<protein>
    <submittedName>
        <fullName evidence="1">Uncharacterized protein</fullName>
    </submittedName>
</protein>
<evidence type="ECO:0000313" key="2">
    <source>
        <dbReference type="Proteomes" id="UP001327560"/>
    </source>
</evidence>
<dbReference type="Proteomes" id="UP001327560">
    <property type="component" value="Chromosome 9"/>
</dbReference>
<reference evidence="1 2" key="1">
    <citation type="submission" date="2023-10" db="EMBL/GenBank/DDBJ databases">
        <title>Chromosome-scale genome assembly provides insights into flower coloration mechanisms of Canna indica.</title>
        <authorList>
            <person name="Li C."/>
        </authorList>
    </citation>
    <scope>NUCLEOTIDE SEQUENCE [LARGE SCALE GENOMIC DNA]</scope>
    <source>
        <tissue evidence="1">Flower</tissue>
    </source>
</reference>
<dbReference type="EMBL" id="CP136898">
    <property type="protein sequence ID" value="WOL18741.1"/>
    <property type="molecule type" value="Genomic_DNA"/>
</dbReference>
<gene>
    <name evidence="1" type="ORF">Cni_G27538</name>
</gene>
<evidence type="ECO:0000313" key="1">
    <source>
        <dbReference type="EMBL" id="WOL18741.1"/>
    </source>
</evidence>
<keyword evidence="2" id="KW-1185">Reference proteome</keyword>